<feature type="region of interest" description="Disordered" evidence="1">
    <location>
        <begin position="1188"/>
        <end position="1481"/>
    </location>
</feature>
<evidence type="ECO:0000259" key="2">
    <source>
        <dbReference type="Pfam" id="PF15249"/>
    </source>
</evidence>
<dbReference type="GO" id="GO:0016514">
    <property type="term" value="C:SWI/SNF complex"/>
    <property type="evidence" value="ECO:0007669"/>
    <property type="project" value="TreeGrafter"/>
</dbReference>
<evidence type="ECO:0000256" key="1">
    <source>
        <dbReference type="SAM" id="MobiDB-lite"/>
    </source>
</evidence>
<feature type="region of interest" description="Disordered" evidence="1">
    <location>
        <begin position="1541"/>
        <end position="1619"/>
    </location>
</feature>
<feature type="domain" description="GLTSCR protein conserved" evidence="2">
    <location>
        <begin position="1070"/>
        <end position="1169"/>
    </location>
</feature>
<evidence type="ECO:0000313" key="4">
    <source>
        <dbReference type="Proteomes" id="UP000261500"/>
    </source>
</evidence>
<feature type="compositionally biased region" description="Gly residues" evidence="1">
    <location>
        <begin position="67"/>
        <end position="76"/>
    </location>
</feature>
<dbReference type="PANTHER" id="PTHR15572">
    <property type="entry name" value="GLIOMA TUMOR SUPPRESSOR CANDIDATE REGION GENE 1"/>
    <property type="match status" value="1"/>
</dbReference>
<dbReference type="InterPro" id="IPR052438">
    <property type="entry name" value="Chromatin_remod/trans_coact"/>
</dbReference>
<feature type="compositionally biased region" description="Low complexity" evidence="1">
    <location>
        <begin position="720"/>
        <end position="764"/>
    </location>
</feature>
<dbReference type="GeneTree" id="ENSGT00940000159112"/>
<feature type="compositionally biased region" description="Low complexity" evidence="1">
    <location>
        <begin position="826"/>
        <end position="845"/>
    </location>
</feature>
<dbReference type="Ensembl" id="ENSPLAT00000025297.1">
    <property type="protein sequence ID" value="ENSPLAP00000016339.1"/>
    <property type="gene ID" value="ENSPLAG00000020508.1"/>
</dbReference>
<feature type="compositionally biased region" description="Basic and acidic residues" evidence="1">
    <location>
        <begin position="1541"/>
        <end position="1555"/>
    </location>
</feature>
<accession>A0A3B3UUK6</accession>
<proteinExistence type="predicted"/>
<feature type="region of interest" description="Disordered" evidence="1">
    <location>
        <begin position="330"/>
        <end position="368"/>
    </location>
</feature>
<name>A0A3B3UUK6_9TELE</name>
<evidence type="ECO:0000313" key="3">
    <source>
        <dbReference type="Ensembl" id="ENSPLAP00000016339.1"/>
    </source>
</evidence>
<feature type="compositionally biased region" description="Polar residues" evidence="1">
    <location>
        <begin position="1654"/>
        <end position="1665"/>
    </location>
</feature>
<feature type="compositionally biased region" description="Pro residues" evidence="1">
    <location>
        <begin position="1360"/>
        <end position="1369"/>
    </location>
</feature>
<feature type="region of interest" description="Disordered" evidence="1">
    <location>
        <begin position="706"/>
        <end position="764"/>
    </location>
</feature>
<protein>
    <submittedName>
        <fullName evidence="3">BRD4 interacting chromatin remodeling complex associated protein</fullName>
    </submittedName>
</protein>
<organism evidence="3 4">
    <name type="scientific">Poecilia latipinna</name>
    <name type="common">sailfin molly</name>
    <dbReference type="NCBI Taxonomy" id="48699"/>
    <lineage>
        <taxon>Eukaryota</taxon>
        <taxon>Metazoa</taxon>
        <taxon>Chordata</taxon>
        <taxon>Craniata</taxon>
        <taxon>Vertebrata</taxon>
        <taxon>Euteleostomi</taxon>
        <taxon>Actinopterygii</taxon>
        <taxon>Neopterygii</taxon>
        <taxon>Teleostei</taxon>
        <taxon>Neoteleostei</taxon>
        <taxon>Acanthomorphata</taxon>
        <taxon>Ovalentaria</taxon>
        <taxon>Atherinomorphae</taxon>
        <taxon>Cyprinodontiformes</taxon>
        <taxon>Poeciliidae</taxon>
        <taxon>Poeciliinae</taxon>
        <taxon>Poecilia</taxon>
    </lineage>
</organism>
<feature type="compositionally biased region" description="Pro residues" evidence="1">
    <location>
        <begin position="1227"/>
        <end position="1255"/>
    </location>
</feature>
<feature type="region of interest" description="Disordered" evidence="1">
    <location>
        <begin position="778"/>
        <end position="845"/>
    </location>
</feature>
<feature type="region of interest" description="Disordered" evidence="1">
    <location>
        <begin position="1639"/>
        <end position="1703"/>
    </location>
</feature>
<dbReference type="Proteomes" id="UP000261500">
    <property type="component" value="Unplaced"/>
</dbReference>
<dbReference type="PANTHER" id="PTHR15572:SF1">
    <property type="entry name" value="BRD4-INTERACTING CHROMATIN-REMODELING COMPLEX-ASSOCIATED PROTEIN"/>
    <property type="match status" value="1"/>
</dbReference>
<keyword evidence="4" id="KW-1185">Reference proteome</keyword>
<dbReference type="InterPro" id="IPR015671">
    <property type="entry name" value="GSCR1_dom"/>
</dbReference>
<feature type="compositionally biased region" description="Basic residues" evidence="1">
    <location>
        <begin position="1556"/>
        <end position="1565"/>
    </location>
</feature>
<sequence>MDDEDGRCLLDVICDPEALNDFLHGSETHGHVSEVQPAVQLPVSESAGLPRVSVDLDFLEDDDILGGSPGGDGDSNGIGTNHEPCDILQQSLAEANITEQSLQEAGSELDLVSFGIPGLTQVVQTLPDAGSAAAVGVGIGVGGAATIFPGSGQSAAGNPGNATADMLGSVLAQQGLQLQPQVMNKTISVQPFMQPVGLGNVTLQPISSLQALSNGSQSGPLGIGQIQVVGQPTVMTINQSGQQILAKAMGGYQEVSAAGSQAGLGLIQGNKAAVGAPAINGPAVSVSSTSSISAATMSAPAGLVGFGGGVAPPTQTQAQIMQNVIIQRTPTPIQPKPPQGGAIQPKVFKPQQQQPPPPQAAPQAQQNDAHKALGLQQLPVSAAQNVAFLAGKPGSNVVLSTQATTQGPQFQQALFKQQAAPPSGKPLSVHLLNQQGSIVIPSQTVLQSQNHQFLLPQLQAGGQILTQHPGGHIITSQGPGGQLIANQILTANQNINLSQVLTSQGHPGAAHILSGPIQLQPSQMGTPTLFQMPVASLAQSQSQTQTPAASGHTQTVIQGLQNPLAMVGQVEGLSPAISLQTTLQAQPGAVPSATGGQTTEAAITVLGGSADQAPQLLSQSSILAVQPASSAAAASSSPSMSVSTSSSVTAVGLVSPQAQGSPGRLLFTNQGSSMILSQESLQMFLQQVPSGGAQQALKIQGISSSPALTSHATTPPVAESPQPSQSPLTLSQQIQSPHHQQPPQSRPSSQPQPQTPSRSCTPSSHTQLFIVHNQIAESPKPAAAAAQAQLQQTPPQQVHIQVQHQPQPRPASQPTPYQQEMPPMSQSPKPLPAAAAAPPAQHQFTAPPVSAPAVVKAQVPLQGLTAGQQHHLQLVGAQIQTLSSITQPSPQHKQLLEKLQQVKQNIMLQAKPQPQATSQFNSQQDVPVDKVVMTSSASADAPAQLPTMLQPTSVLVKTTATGSSDLQVFSGAQGQAAAAMVNQTVTPASLTQPAQVQPKSGVISSVGGMTLGKAAMKIQVLGPALTQMPVPQLQPPLQTQLTSQTPPVKMPLSTEPSKEARMLEQLRKHQGSVLHPNYSAPFHSFDDTLNRLLPYHLYQGTANSSQDYQRVDDEFERVSCQLLKRTQAMLDKYRYLLFTESKRLGPSAEMVMIDRMFIQEEKVALNQDRILAKERPEEFAATVRMLESGVPSQPKPAPPDLPSASPAASTAAPALIPSPAPLLKVAPTPPPAPAAPTSPTPPPAPTPPSCSPFPPTKLVIKHAGGGASVSWSSSCPPAVPPAKPVAPAASSSSSSSSSLNSQSVADDDDALPQRTSKPPIKTYEARSRIGLKLKIKQDQTGFSKVVHNTALDPVHAPQPRSTPEPPPEPAKTQHLATPPNTVIRTQSPTASVTPAQSNLRNAPPSSSTTTTQMNGSLDHHPVKHNPASSQTTCRLPLRKTYRENISPRVRPGVPGGLDESFSYPITTPSPPRHEASTPPSERTVIASVRVEKRDREADPSLEGGRLGNTMDKMNEVFNRSVKTAATHHHLSLLLDREAAKEREDEHMDQDADKFKRFSGKNKHRTGGTFRMDQHAPGPPSPELSFARDSLLPAKRCKSDSPDMDNASFSSGSPPDDSLNEHLQCAIDSILNLQQEPAVRGHHVRAGAGGRTHQHQSQRPGDSAVSTHRAPPPTAPSAPSSSSLGPQVGGRGHNGSLVPQTQSR</sequence>
<dbReference type="GO" id="GO:0045893">
    <property type="term" value="P:positive regulation of DNA-templated transcription"/>
    <property type="evidence" value="ECO:0007669"/>
    <property type="project" value="TreeGrafter"/>
</dbReference>
<feature type="compositionally biased region" description="Low complexity" evidence="1">
    <location>
        <begin position="778"/>
        <end position="806"/>
    </location>
</feature>
<reference evidence="3" key="2">
    <citation type="submission" date="2025-09" db="UniProtKB">
        <authorList>
            <consortium name="Ensembl"/>
        </authorList>
    </citation>
    <scope>IDENTIFICATION</scope>
</reference>
<feature type="compositionally biased region" description="Polar residues" evidence="1">
    <location>
        <begin position="1374"/>
        <end position="1415"/>
    </location>
</feature>
<reference evidence="3" key="1">
    <citation type="submission" date="2025-08" db="UniProtKB">
        <authorList>
            <consortium name="Ensembl"/>
        </authorList>
    </citation>
    <scope>IDENTIFICATION</scope>
</reference>
<feature type="compositionally biased region" description="Low complexity" evidence="1">
    <location>
        <begin position="1202"/>
        <end position="1223"/>
    </location>
</feature>
<dbReference type="Pfam" id="PF15249">
    <property type="entry name" value="GLTSCR1"/>
    <property type="match status" value="1"/>
</dbReference>
<feature type="compositionally biased region" description="Low complexity" evidence="1">
    <location>
        <begin position="1285"/>
        <end position="1304"/>
    </location>
</feature>
<feature type="region of interest" description="Disordered" evidence="1">
    <location>
        <begin position="62"/>
        <end position="82"/>
    </location>
</feature>